<dbReference type="GO" id="GO:0003677">
    <property type="term" value="F:DNA binding"/>
    <property type="evidence" value="ECO:0007669"/>
    <property type="project" value="UniProtKB-KW"/>
</dbReference>
<evidence type="ECO:0000256" key="3">
    <source>
        <dbReference type="ARBA" id="ARBA00023125"/>
    </source>
</evidence>
<dbReference type="PANTHER" id="PTHR30346:SF28">
    <property type="entry name" value="HTH-TYPE TRANSCRIPTIONAL REGULATOR CYNR"/>
    <property type="match status" value="1"/>
</dbReference>
<name>A0AB33CCD6_LACGS</name>
<organism evidence="6 7">
    <name type="scientific">Lactobacillus gasseri</name>
    <dbReference type="NCBI Taxonomy" id="1596"/>
    <lineage>
        <taxon>Bacteria</taxon>
        <taxon>Bacillati</taxon>
        <taxon>Bacillota</taxon>
        <taxon>Bacilli</taxon>
        <taxon>Lactobacillales</taxon>
        <taxon>Lactobacillaceae</taxon>
        <taxon>Lactobacillus</taxon>
    </lineage>
</organism>
<dbReference type="PANTHER" id="PTHR30346">
    <property type="entry name" value="TRANSCRIPTIONAL DUAL REGULATOR HCAR-RELATED"/>
    <property type="match status" value="1"/>
</dbReference>
<evidence type="ECO:0000313" key="7">
    <source>
        <dbReference type="Proteomes" id="UP000195798"/>
    </source>
</evidence>
<keyword evidence="4" id="KW-0804">Transcription</keyword>
<keyword evidence="2" id="KW-0805">Transcription regulation</keyword>
<dbReference type="GO" id="GO:0003700">
    <property type="term" value="F:DNA-binding transcription factor activity"/>
    <property type="evidence" value="ECO:0007669"/>
    <property type="project" value="TreeGrafter"/>
</dbReference>
<dbReference type="GO" id="GO:0032993">
    <property type="term" value="C:protein-DNA complex"/>
    <property type="evidence" value="ECO:0007669"/>
    <property type="project" value="TreeGrafter"/>
</dbReference>
<dbReference type="InterPro" id="IPR005119">
    <property type="entry name" value="LysR_subst-bd"/>
</dbReference>
<dbReference type="Proteomes" id="UP000195798">
    <property type="component" value="Chromosome"/>
</dbReference>
<accession>A0AB33CCD6</accession>
<dbReference type="Gene3D" id="3.40.190.10">
    <property type="entry name" value="Periplasmic binding protein-like II"/>
    <property type="match status" value="1"/>
</dbReference>
<feature type="domain" description="LysR substrate-binding" evidence="5">
    <location>
        <begin position="8"/>
        <end position="85"/>
    </location>
</feature>
<protein>
    <recommendedName>
        <fullName evidence="5">LysR substrate-binding domain-containing protein</fullName>
    </recommendedName>
</protein>
<dbReference type="Pfam" id="PF03466">
    <property type="entry name" value="LysR_substrate"/>
    <property type="match status" value="1"/>
</dbReference>
<dbReference type="EMBL" id="CP021427">
    <property type="protein sequence ID" value="ART99023.1"/>
    <property type="molecule type" value="Genomic_DNA"/>
</dbReference>
<dbReference type="SUPFAM" id="SSF53850">
    <property type="entry name" value="Periplasmic binding protein-like II"/>
    <property type="match status" value="1"/>
</dbReference>
<dbReference type="AlphaFoldDB" id="A0AB33CCD6"/>
<evidence type="ECO:0000256" key="4">
    <source>
        <dbReference type="ARBA" id="ARBA00023163"/>
    </source>
</evidence>
<gene>
    <name evidence="6" type="ORF">CCE30_09005</name>
</gene>
<evidence type="ECO:0000259" key="5">
    <source>
        <dbReference type="Pfam" id="PF03466"/>
    </source>
</evidence>
<evidence type="ECO:0000256" key="2">
    <source>
        <dbReference type="ARBA" id="ARBA00023015"/>
    </source>
</evidence>
<comment type="similarity">
    <text evidence="1">Belongs to the LysR transcriptional regulatory family.</text>
</comment>
<keyword evidence="3" id="KW-0238">DNA-binding</keyword>
<sequence>MYSWSRISFCACLNSEHPLAAKKSLKLADLKNENFVFYSGEEMLYHTVFDLCRESGFEPQFSFASHNIKSILNLVKNNEGISVLMHDPEKTKDITYVPIKPAMLLIEHDKYFIEQVADQRIVISN</sequence>
<evidence type="ECO:0000256" key="1">
    <source>
        <dbReference type="ARBA" id="ARBA00009437"/>
    </source>
</evidence>
<reference evidence="6 7" key="1">
    <citation type="submission" date="2017-05" db="EMBL/GenBank/DDBJ databases">
        <authorList>
            <person name="Oh N.-S."/>
        </authorList>
    </citation>
    <scope>NUCLEOTIDE SEQUENCE [LARGE SCALE GENOMIC DNA]</scope>
    <source>
        <strain evidence="6 7">4M13</strain>
    </source>
</reference>
<proteinExistence type="inferred from homology"/>
<dbReference type="RefSeq" id="WP_081275669.1">
    <property type="nucleotide sequence ID" value="NZ_CP072657.1"/>
</dbReference>
<evidence type="ECO:0000313" key="6">
    <source>
        <dbReference type="EMBL" id="ART99023.1"/>
    </source>
</evidence>